<feature type="active site" description="Nucleophile" evidence="2">
    <location>
        <position position="13"/>
    </location>
</feature>
<reference evidence="5" key="1">
    <citation type="submission" date="2016-10" db="EMBL/GenBank/DDBJ databases">
        <authorList>
            <person name="Varghese N."/>
            <person name="Submissions S."/>
        </authorList>
    </citation>
    <scope>NUCLEOTIDE SEQUENCE [LARGE SCALE GENOMIC DNA]</scope>
    <source>
        <strain evidence="5">CGMCC 1.10971</strain>
    </source>
</reference>
<dbReference type="CDD" id="cd03022">
    <property type="entry name" value="DsbA_HCCA_Iso"/>
    <property type="match status" value="1"/>
</dbReference>
<dbReference type="PANTHER" id="PTHR42943:SF2">
    <property type="entry name" value="GLUTATHIONE S-TRANSFERASE KAPPA 1"/>
    <property type="match status" value="1"/>
</dbReference>
<evidence type="ECO:0000313" key="5">
    <source>
        <dbReference type="Proteomes" id="UP000198623"/>
    </source>
</evidence>
<dbReference type="GO" id="GO:0004602">
    <property type="term" value="F:glutathione peroxidase activity"/>
    <property type="evidence" value="ECO:0007669"/>
    <property type="project" value="TreeGrafter"/>
</dbReference>
<keyword evidence="5" id="KW-1185">Reference proteome</keyword>
<organism evidence="4 5">
    <name type="scientific">Neptunomonas qingdaonensis</name>
    <dbReference type="NCBI Taxonomy" id="1045558"/>
    <lineage>
        <taxon>Bacteria</taxon>
        <taxon>Pseudomonadati</taxon>
        <taxon>Pseudomonadota</taxon>
        <taxon>Gammaproteobacteria</taxon>
        <taxon>Oceanospirillales</taxon>
        <taxon>Oceanospirillaceae</taxon>
        <taxon>Neptunomonas</taxon>
    </lineage>
</organism>
<evidence type="ECO:0000256" key="1">
    <source>
        <dbReference type="PIRNR" id="PIRNR006386"/>
    </source>
</evidence>
<gene>
    <name evidence="4" type="ORF">SAMN05216175_101180</name>
</gene>
<dbReference type="STRING" id="1045558.SAMN05216175_101180"/>
<protein>
    <recommendedName>
        <fullName evidence="1">2-hydroxychromene-2-carboxylate isomerase</fullName>
        <ecNumber evidence="1">5.99.1.4</ecNumber>
    </recommendedName>
</protein>
<dbReference type="Gene3D" id="3.40.30.10">
    <property type="entry name" value="Glutaredoxin"/>
    <property type="match status" value="1"/>
</dbReference>
<dbReference type="EMBL" id="FOOU01000001">
    <property type="protein sequence ID" value="SFF81330.1"/>
    <property type="molecule type" value="Genomic_DNA"/>
</dbReference>
<dbReference type="PANTHER" id="PTHR42943">
    <property type="entry name" value="GLUTATHIONE S-TRANSFERASE KAPPA"/>
    <property type="match status" value="1"/>
</dbReference>
<comment type="similarity">
    <text evidence="1">Belongs to the GST superfamily. NadH family.</text>
</comment>
<feature type="domain" description="DSBA-like thioredoxin" evidence="3">
    <location>
        <begin position="4"/>
        <end position="193"/>
    </location>
</feature>
<dbReference type="InterPro" id="IPR014440">
    <property type="entry name" value="HCCAis_GSTk"/>
</dbReference>
<dbReference type="InterPro" id="IPR051924">
    <property type="entry name" value="GST_Kappa/NadH"/>
</dbReference>
<dbReference type="GO" id="GO:1901170">
    <property type="term" value="P:naphthalene catabolic process"/>
    <property type="evidence" value="ECO:0007669"/>
    <property type="project" value="InterPro"/>
</dbReference>
<dbReference type="GO" id="GO:0006749">
    <property type="term" value="P:glutathione metabolic process"/>
    <property type="evidence" value="ECO:0007669"/>
    <property type="project" value="TreeGrafter"/>
</dbReference>
<dbReference type="Pfam" id="PF01323">
    <property type="entry name" value="DSBA"/>
    <property type="match status" value="1"/>
</dbReference>
<dbReference type="InterPro" id="IPR044087">
    <property type="entry name" value="NahD-like"/>
</dbReference>
<dbReference type="OrthoDB" id="5244108at2"/>
<name>A0A1I2LS81_9GAMM</name>
<dbReference type="InterPro" id="IPR036249">
    <property type="entry name" value="Thioredoxin-like_sf"/>
</dbReference>
<dbReference type="GO" id="GO:0018845">
    <property type="term" value="F:2-hydroxychromene-2-carboxylate isomerase activity"/>
    <property type="evidence" value="ECO:0007669"/>
    <property type="project" value="UniProtKB-UniRule"/>
</dbReference>
<dbReference type="EC" id="5.99.1.4" evidence="1"/>
<proteinExistence type="inferred from homology"/>
<dbReference type="PIRSF" id="PIRSF006386">
    <property type="entry name" value="HCCAis_GSTk"/>
    <property type="match status" value="1"/>
</dbReference>
<comment type="catalytic activity">
    <reaction evidence="1">
        <text>2-hydroxychromene-2-carboxylate = (3E)-4-(2-hydroxyphenyl)-2-oxobut-3-enoate</text>
        <dbReference type="Rhea" id="RHEA:27401"/>
        <dbReference type="ChEBI" id="CHEBI:59350"/>
        <dbReference type="ChEBI" id="CHEBI:59353"/>
        <dbReference type="EC" id="5.99.1.4"/>
    </reaction>
</comment>
<dbReference type="AlphaFoldDB" id="A0A1I2LS81"/>
<dbReference type="RefSeq" id="WP_090723191.1">
    <property type="nucleotide sequence ID" value="NZ_FOOU01000001.1"/>
</dbReference>
<dbReference type="Proteomes" id="UP000198623">
    <property type="component" value="Unassembled WGS sequence"/>
</dbReference>
<dbReference type="InterPro" id="IPR001853">
    <property type="entry name" value="DSBA-like_thioredoxin_dom"/>
</dbReference>
<evidence type="ECO:0000313" key="4">
    <source>
        <dbReference type="EMBL" id="SFF81330.1"/>
    </source>
</evidence>
<keyword evidence="1 4" id="KW-0413">Isomerase</keyword>
<accession>A0A1I2LS81</accession>
<evidence type="ECO:0000256" key="2">
    <source>
        <dbReference type="PIRSR" id="PIRSR006386-1"/>
    </source>
</evidence>
<sequence>MSKTIDFYYDFISPASYFALVRLKEICTRTGTTINYKPMLLGGVFKAQGNTAPVTVPAKWEWIKIDFARTAEYYGIPYTLNPHFIFSTVNAMRGALWAISENRIEEYNQAMYQAAWAEGKDLSSADVLIDTLNKAGFDADTVMQAITRPEIKQALITSTQEAAARGVFGAPTMFVGDEIYFGQDRLDWVERALTDQINA</sequence>
<evidence type="ECO:0000259" key="3">
    <source>
        <dbReference type="Pfam" id="PF01323"/>
    </source>
</evidence>
<dbReference type="GO" id="GO:0004364">
    <property type="term" value="F:glutathione transferase activity"/>
    <property type="evidence" value="ECO:0007669"/>
    <property type="project" value="TreeGrafter"/>
</dbReference>
<dbReference type="SUPFAM" id="SSF52833">
    <property type="entry name" value="Thioredoxin-like"/>
    <property type="match status" value="1"/>
</dbReference>